<evidence type="ECO:0000313" key="3">
    <source>
        <dbReference type="Proteomes" id="UP001139031"/>
    </source>
</evidence>
<name>A0ABS7U520_9BACT</name>
<dbReference type="EMBL" id="JAIRAU010000057">
    <property type="protein sequence ID" value="MBZ5715405.1"/>
    <property type="molecule type" value="Genomic_DNA"/>
</dbReference>
<keyword evidence="1" id="KW-0812">Transmembrane</keyword>
<keyword evidence="1" id="KW-1133">Transmembrane helix</keyword>
<dbReference type="RefSeq" id="WP_224197147.1">
    <property type="nucleotide sequence ID" value="NZ_JAIRAU010000057.1"/>
</dbReference>
<dbReference type="Pfam" id="PF04748">
    <property type="entry name" value="Polysacc_deac_2"/>
    <property type="match status" value="1"/>
</dbReference>
<keyword evidence="1" id="KW-0472">Membrane</keyword>
<keyword evidence="3" id="KW-1185">Reference proteome</keyword>
<evidence type="ECO:0000256" key="1">
    <source>
        <dbReference type="SAM" id="Phobius"/>
    </source>
</evidence>
<evidence type="ECO:0000313" key="2">
    <source>
        <dbReference type="EMBL" id="MBZ5715405.1"/>
    </source>
</evidence>
<dbReference type="PANTHER" id="PTHR30105">
    <property type="entry name" value="UNCHARACTERIZED YIBQ-RELATED"/>
    <property type="match status" value="1"/>
</dbReference>
<organism evidence="2 3">
    <name type="scientific">Nannocystis pusilla</name>
    <dbReference type="NCBI Taxonomy" id="889268"/>
    <lineage>
        <taxon>Bacteria</taxon>
        <taxon>Pseudomonadati</taxon>
        <taxon>Myxococcota</taxon>
        <taxon>Polyangia</taxon>
        <taxon>Nannocystales</taxon>
        <taxon>Nannocystaceae</taxon>
        <taxon>Nannocystis</taxon>
    </lineage>
</organism>
<dbReference type="SUPFAM" id="SSF88713">
    <property type="entry name" value="Glycoside hydrolase/deacetylase"/>
    <property type="match status" value="1"/>
</dbReference>
<gene>
    <name evidence="2" type="ORF">K7C98_39730</name>
</gene>
<dbReference type="PANTHER" id="PTHR30105:SF2">
    <property type="entry name" value="DIVERGENT POLYSACCHARIDE DEACETYLASE SUPERFAMILY"/>
    <property type="match status" value="1"/>
</dbReference>
<protein>
    <submittedName>
        <fullName evidence="2">Divergent polysaccharide deacetylase family protein</fullName>
    </submittedName>
</protein>
<accession>A0ABS7U520</accession>
<reference evidence="2" key="1">
    <citation type="submission" date="2021-08" db="EMBL/GenBank/DDBJ databases">
        <authorList>
            <person name="Stevens D.C."/>
        </authorList>
    </citation>
    <scope>NUCLEOTIDE SEQUENCE</scope>
    <source>
        <strain evidence="2">DSM 53165</strain>
    </source>
</reference>
<dbReference type="InterPro" id="IPR006837">
    <property type="entry name" value="Divergent_DAC"/>
</dbReference>
<dbReference type="Gene3D" id="3.20.20.370">
    <property type="entry name" value="Glycoside hydrolase/deacetylase"/>
    <property type="match status" value="1"/>
</dbReference>
<comment type="caution">
    <text evidence="2">The sequence shown here is derived from an EMBL/GenBank/DDBJ whole genome shotgun (WGS) entry which is preliminary data.</text>
</comment>
<sequence>MDVAAPRWARATLVGWWVVAAALFWLAPAPPVAPLGRTEDEAIFQRQLDETVARTRRWQDSRGDLTIPWHEARGHLAIVIDDIGRELHHFDQLLALRFPLTFSVVPGGVYAVGAQLRLRADRRRPREILLHLPCEPVDPAAMQTELEAREQFLRLGASADELRAALRAALERVPVAVGVNNHMGSRLTADRAAMDALMPELRQRGLFFLDSRTTPHSQALAAAAAAGVPALGRDVFLDHDPRPDAILAQLHAAAVRAREAPTVVIAHPSQEVVEALRVELPRLWADGIGVYPLREILARGGGDKVRD</sequence>
<dbReference type="InterPro" id="IPR011330">
    <property type="entry name" value="Glyco_hydro/deAcase_b/a-brl"/>
</dbReference>
<dbReference type="CDD" id="cd10936">
    <property type="entry name" value="CE4_DAC2"/>
    <property type="match status" value="1"/>
</dbReference>
<dbReference type="Proteomes" id="UP001139031">
    <property type="component" value="Unassembled WGS sequence"/>
</dbReference>
<feature type="transmembrane region" description="Helical" evidence="1">
    <location>
        <begin position="7"/>
        <end position="27"/>
    </location>
</feature>
<feature type="transmembrane region" description="Helical" evidence="1">
    <location>
        <begin position="94"/>
        <end position="116"/>
    </location>
</feature>
<proteinExistence type="predicted"/>